<reference evidence="2 3" key="1">
    <citation type="journal article" date="2016" name="Nat. Commun.">
        <title>Thousands of microbial genomes shed light on interconnected biogeochemical processes in an aquifer system.</title>
        <authorList>
            <person name="Anantharaman K."/>
            <person name="Brown C.T."/>
            <person name="Hug L.A."/>
            <person name="Sharon I."/>
            <person name="Castelle C.J."/>
            <person name="Probst A.J."/>
            <person name="Thomas B.C."/>
            <person name="Singh A."/>
            <person name="Wilkins M.J."/>
            <person name="Karaoz U."/>
            <person name="Brodie E.L."/>
            <person name="Williams K.H."/>
            <person name="Hubbard S.S."/>
            <person name="Banfield J.F."/>
        </authorList>
    </citation>
    <scope>NUCLEOTIDE SEQUENCE [LARGE SCALE GENOMIC DNA]</scope>
</reference>
<dbReference type="AlphaFoldDB" id="A0A1G2U5S1"/>
<evidence type="ECO:0000313" key="3">
    <source>
        <dbReference type="Proteomes" id="UP000176800"/>
    </source>
</evidence>
<keyword evidence="1" id="KW-0812">Transmembrane</keyword>
<evidence type="ECO:0000256" key="1">
    <source>
        <dbReference type="SAM" id="Phobius"/>
    </source>
</evidence>
<name>A0A1G2U5S1_9BACT</name>
<organism evidence="2 3">
    <name type="scientific">Candidatus Zambryskibacteria bacterium RIFCSPLOWO2_01_FULL_45_21</name>
    <dbReference type="NCBI Taxonomy" id="1802761"/>
    <lineage>
        <taxon>Bacteria</taxon>
        <taxon>Candidatus Zambryskiibacteriota</taxon>
    </lineage>
</organism>
<accession>A0A1G2U5S1</accession>
<protein>
    <submittedName>
        <fullName evidence="2">Uncharacterized protein</fullName>
    </submittedName>
</protein>
<comment type="caution">
    <text evidence="2">The sequence shown here is derived from an EMBL/GenBank/DDBJ whole genome shotgun (WGS) entry which is preliminary data.</text>
</comment>
<sequence length="92" mass="9999">MKRTKFSQSGAGHLTAILAIVVIAIVGFTGYRVMNYDKPSDNYYDTSSPTQTNIPNITSKKDLNTASTTLNTVKLDADLNPADFDADVNDLL</sequence>
<dbReference type="Proteomes" id="UP000176800">
    <property type="component" value="Unassembled WGS sequence"/>
</dbReference>
<dbReference type="EMBL" id="MHWE01000001">
    <property type="protein sequence ID" value="OHB04827.1"/>
    <property type="molecule type" value="Genomic_DNA"/>
</dbReference>
<feature type="transmembrane region" description="Helical" evidence="1">
    <location>
        <begin position="12"/>
        <end position="34"/>
    </location>
</feature>
<keyword evidence="1" id="KW-0472">Membrane</keyword>
<keyword evidence="1" id="KW-1133">Transmembrane helix</keyword>
<evidence type="ECO:0000313" key="2">
    <source>
        <dbReference type="EMBL" id="OHB04827.1"/>
    </source>
</evidence>
<gene>
    <name evidence="2" type="ORF">A3B14_03675</name>
</gene>
<proteinExistence type="predicted"/>